<proteinExistence type="predicted"/>
<dbReference type="AlphaFoldDB" id="A0A645HNU1"/>
<evidence type="ECO:0000313" key="2">
    <source>
        <dbReference type="EMBL" id="MPN39909.1"/>
    </source>
</evidence>
<accession>A0A645HNU1</accession>
<organism evidence="2">
    <name type="scientific">bioreactor metagenome</name>
    <dbReference type="NCBI Taxonomy" id="1076179"/>
    <lineage>
        <taxon>unclassified sequences</taxon>
        <taxon>metagenomes</taxon>
        <taxon>ecological metagenomes</taxon>
    </lineage>
</organism>
<name>A0A645HNU1_9ZZZZ</name>
<dbReference type="PANTHER" id="PTHR34406:SF1">
    <property type="entry name" value="PROTEIN YCEI"/>
    <property type="match status" value="1"/>
</dbReference>
<sequence length="204" mass="21604">MKKTLLVLTQCSLLAAVASAAPLTFDFKDPKGVNNVVFKLDAPLEAIQGSANGLSGTVTFDPENPAATKGSIVVSSSSLHVPNPMMKDHMLGAQWMDASKYPEITFEVKELKNAKTSGDTTTADAVGTLSVRGVTKEVTAPVKLTYLKDKLGQRVPKMKGDLLVIRSTFGIKRTDFGINPGAPQDKVSDDVELTLSVAGPSAEK</sequence>
<dbReference type="Gene3D" id="2.40.128.110">
    <property type="entry name" value="Lipid/polyisoprenoid-binding, YceI-like"/>
    <property type="match status" value="1"/>
</dbReference>
<evidence type="ECO:0000259" key="1">
    <source>
        <dbReference type="SMART" id="SM00867"/>
    </source>
</evidence>
<dbReference type="SUPFAM" id="SSF101874">
    <property type="entry name" value="YceI-like"/>
    <property type="match status" value="1"/>
</dbReference>
<dbReference type="SMART" id="SM00867">
    <property type="entry name" value="YceI"/>
    <property type="match status" value="1"/>
</dbReference>
<dbReference type="InterPro" id="IPR036761">
    <property type="entry name" value="TTHA0802/YceI-like_sf"/>
</dbReference>
<dbReference type="InterPro" id="IPR007372">
    <property type="entry name" value="Lipid/polyisoprenoid-bd_YceI"/>
</dbReference>
<protein>
    <submittedName>
        <fullName evidence="2">Protein YceI</fullName>
    </submittedName>
</protein>
<feature type="domain" description="Lipid/polyisoprenoid-binding YceI-like" evidence="1">
    <location>
        <begin position="26"/>
        <end position="200"/>
    </location>
</feature>
<dbReference type="EMBL" id="VSSQ01096004">
    <property type="protein sequence ID" value="MPN39909.1"/>
    <property type="molecule type" value="Genomic_DNA"/>
</dbReference>
<gene>
    <name evidence="2" type="primary">yceI_8</name>
    <name evidence="2" type="ORF">SDC9_187443</name>
</gene>
<reference evidence="2" key="1">
    <citation type="submission" date="2019-08" db="EMBL/GenBank/DDBJ databases">
        <authorList>
            <person name="Kucharzyk K."/>
            <person name="Murdoch R.W."/>
            <person name="Higgins S."/>
            <person name="Loffler F."/>
        </authorList>
    </citation>
    <scope>NUCLEOTIDE SEQUENCE</scope>
</reference>
<comment type="caution">
    <text evidence="2">The sequence shown here is derived from an EMBL/GenBank/DDBJ whole genome shotgun (WGS) entry which is preliminary data.</text>
</comment>
<dbReference type="Pfam" id="PF04264">
    <property type="entry name" value="YceI"/>
    <property type="match status" value="1"/>
</dbReference>
<dbReference type="PANTHER" id="PTHR34406">
    <property type="entry name" value="PROTEIN YCEI"/>
    <property type="match status" value="1"/>
</dbReference>